<evidence type="ECO:0000256" key="6">
    <source>
        <dbReference type="HAMAP-Rule" id="MF_00856"/>
    </source>
</evidence>
<dbReference type="Pfam" id="PF18578">
    <property type="entry name" value="Raf1_N"/>
    <property type="match status" value="1"/>
</dbReference>
<evidence type="ECO:0000313" key="11">
    <source>
        <dbReference type="Proteomes" id="UP000664844"/>
    </source>
</evidence>
<feature type="region of interest" description="N-terminal alpha-helix" evidence="6">
    <location>
        <begin position="19"/>
        <end position="200"/>
    </location>
</feature>
<evidence type="ECO:0000313" key="10">
    <source>
        <dbReference type="EMBL" id="MBO0350880.1"/>
    </source>
</evidence>
<dbReference type="Pfam" id="PF18087">
    <property type="entry name" value="RuBisCo_chap_C"/>
    <property type="match status" value="1"/>
</dbReference>
<proteinExistence type="inferred from homology"/>
<keyword evidence="4 6" id="KW-0120">Carbon dioxide fixation</keyword>
<keyword evidence="2 6" id="KW-0602">Photosynthesis</keyword>
<evidence type="ECO:0000256" key="1">
    <source>
        <dbReference type="ARBA" id="ARBA00022490"/>
    </source>
</evidence>
<comment type="domain">
    <text evidence="6">Has 3 domains, the N-terminal alpha-helical domain, an extended flexible linker and the C-terminal beta-sheet domain. The 2 C-terminal beta-sheet domains are swapped and pack against each other to form the dimer interface.</text>
</comment>
<feature type="domain" description="Rubisco accumulation factor 1 C-terminal" evidence="7">
    <location>
        <begin position="212"/>
        <end position="349"/>
    </location>
</feature>
<dbReference type="PANTHER" id="PTHR35299:SF6">
    <property type="entry name" value="RUBISCO ACCUMULATION FACTOR 1"/>
    <property type="match status" value="1"/>
</dbReference>
<evidence type="ECO:0000256" key="5">
    <source>
        <dbReference type="ARBA" id="ARBA00023859"/>
    </source>
</evidence>
<evidence type="ECO:0000259" key="7">
    <source>
        <dbReference type="Pfam" id="PF18087"/>
    </source>
</evidence>
<reference evidence="10 11" key="1">
    <citation type="submission" date="2021-03" db="EMBL/GenBank/DDBJ databases">
        <title>Metabolic Capacity of the Antarctic Cyanobacterium Phormidium pseudopriestleyi that Sustains Oxygenic Photosynthesis in the Presence of Hydrogen Sulfide.</title>
        <authorList>
            <person name="Lumian J.E."/>
            <person name="Jungblut A.D."/>
            <person name="Dillon M.L."/>
            <person name="Hawes I."/>
            <person name="Doran P.T."/>
            <person name="Mackey T.J."/>
            <person name="Dick G.J."/>
            <person name="Grettenberger C.L."/>
            <person name="Sumner D.Y."/>
        </authorList>
    </citation>
    <scope>NUCLEOTIDE SEQUENCE [LARGE SCALE GENOMIC DNA]</scope>
    <source>
        <strain evidence="10 11">FRX01</strain>
    </source>
</reference>
<evidence type="ECO:0000256" key="3">
    <source>
        <dbReference type="ARBA" id="ARBA00023186"/>
    </source>
</evidence>
<dbReference type="HAMAP" id="MF_00856">
    <property type="entry name" value="Raf1"/>
    <property type="match status" value="1"/>
</dbReference>
<gene>
    <name evidence="6" type="primary">raf1</name>
    <name evidence="10" type="ORF">J0895_17775</name>
</gene>
<organism evidence="10 11">
    <name type="scientific">Phormidium pseudopriestleyi FRX01</name>
    <dbReference type="NCBI Taxonomy" id="1759528"/>
    <lineage>
        <taxon>Bacteria</taxon>
        <taxon>Bacillati</taxon>
        <taxon>Cyanobacteriota</taxon>
        <taxon>Cyanophyceae</taxon>
        <taxon>Oscillatoriophycideae</taxon>
        <taxon>Oscillatoriales</taxon>
        <taxon>Oscillatoriaceae</taxon>
        <taxon>Phormidium</taxon>
    </lineage>
</organism>
<comment type="function">
    <text evidence="6">A major RuBisCO chaperone. Acts after GroEL-GroES chaperonin to fold and/or assemble the large subunit of RuBisCO (ccbL, rbcL). Cooperates with RbcX in RbcL folding, plays the major role in assembly of dimers into RbcL(8)-Raf1(8) intermediate complexes. RbcS replaces Raf1, leading to holoenzyme formation.</text>
</comment>
<dbReference type="PANTHER" id="PTHR35299">
    <property type="entry name" value="RUBISCO ACCUMULATION FACTOR 1"/>
    <property type="match status" value="1"/>
</dbReference>
<dbReference type="Proteomes" id="UP000664844">
    <property type="component" value="Unassembled WGS sequence"/>
</dbReference>
<dbReference type="InterPro" id="IPR040781">
    <property type="entry name" value="Raf1_HTH"/>
</dbReference>
<dbReference type="Pfam" id="PF18579">
    <property type="entry name" value="Raf1_HTH"/>
    <property type="match status" value="1"/>
</dbReference>
<dbReference type="InterPro" id="IPR046382">
    <property type="entry name" value="Raf1_cyn"/>
</dbReference>
<keyword evidence="1 6" id="KW-0963">Cytoplasm</keyword>
<evidence type="ECO:0000256" key="2">
    <source>
        <dbReference type="ARBA" id="ARBA00022531"/>
    </source>
</evidence>
<sequence length="364" mass="41456">MTDSSPEMSKPNAEPALSPQEVEDLIRLLRRKEGNWVGWGMACQRLQKAGYNSQQIFEETGFEQIQQNQIVVGYQVYNSIIAAGVAEDTQAHFNRKGSDILYELRILSQKDRAKAAEFIVGRNLDVDETHELVKAMKDLSRLAKIPEAFSTHPGDAVAYQCWKLTRQKSDLQERSRLIARGLSFAHSITARQQIEQLLTDFTVTSTRSAPTLSVYRLESAEELPKILPVVGRMPLSVEDLQAVPLIEPEEPFGIVKSAGNAAWVPVPSWQVLLRAEDPVTILWHSDDLPITLPGKAEEVLVLVDRAARQWDPNGYFLWEENSLLKMQWFEQEPEMKILGKVLLVLRPKKFLDEDFTKEMWQMDE</sequence>
<comment type="similarity">
    <text evidence="6">Belongs to the RAF family.</text>
</comment>
<evidence type="ECO:0000259" key="8">
    <source>
        <dbReference type="Pfam" id="PF18578"/>
    </source>
</evidence>
<dbReference type="InterPro" id="IPR041358">
    <property type="entry name" value="Raf1_N"/>
</dbReference>
<evidence type="ECO:0000259" key="9">
    <source>
        <dbReference type="Pfam" id="PF18579"/>
    </source>
</evidence>
<accession>A0ABS3FUS9</accession>
<protein>
    <recommendedName>
        <fullName evidence="5 6">RuBisCO accumulation factor 1</fullName>
    </recommendedName>
</protein>
<feature type="region of interest" description="C-terminal beta-sheet" evidence="6">
    <location>
        <begin position="224"/>
        <end position="350"/>
    </location>
</feature>
<keyword evidence="11" id="KW-1185">Reference proteome</keyword>
<keyword evidence="3 6" id="KW-0143">Chaperone</keyword>
<comment type="subcellular location">
    <subcellularLocation>
        <location evidence="6">Cytoplasm</location>
    </subcellularLocation>
</comment>
<feature type="domain" description="Rubisco accumulation factor 1 alpha-helical" evidence="8">
    <location>
        <begin position="93"/>
        <end position="198"/>
    </location>
</feature>
<dbReference type="InterPro" id="IPR040858">
    <property type="entry name" value="Raf1_C"/>
</dbReference>
<feature type="domain" description="Rubisco accumulation factor 1 helix turn helix" evidence="9">
    <location>
        <begin position="22"/>
        <end position="80"/>
    </location>
</feature>
<evidence type="ECO:0000256" key="4">
    <source>
        <dbReference type="ARBA" id="ARBA00023300"/>
    </source>
</evidence>
<comment type="caution">
    <text evidence="10">The sequence shown here is derived from an EMBL/GenBank/DDBJ whole genome shotgun (WGS) entry which is preliminary data.</text>
</comment>
<dbReference type="InterPro" id="IPR037494">
    <property type="entry name" value="RAF1"/>
</dbReference>
<name>A0ABS3FUS9_9CYAN</name>
<dbReference type="EMBL" id="JAFLQW010000466">
    <property type="protein sequence ID" value="MBO0350880.1"/>
    <property type="molecule type" value="Genomic_DNA"/>
</dbReference>
<dbReference type="RefSeq" id="WP_207089351.1">
    <property type="nucleotide sequence ID" value="NZ_JAFLQW010000466.1"/>
</dbReference>
<comment type="subunit">
    <text evidence="6">Homodimer. Forms an RbcL(8)-Raf1(8) complex. Forms complexes of many stoichiometries with RbcL with and without RbcS. RbcX and Raf1 can bind simultaneously to RbcL.</text>
</comment>